<evidence type="ECO:0000256" key="1">
    <source>
        <dbReference type="SAM" id="Coils"/>
    </source>
</evidence>
<organism evidence="3">
    <name type="scientific">marine sediment metagenome</name>
    <dbReference type="NCBI Taxonomy" id="412755"/>
    <lineage>
        <taxon>unclassified sequences</taxon>
        <taxon>metagenomes</taxon>
        <taxon>ecological metagenomes</taxon>
    </lineage>
</organism>
<evidence type="ECO:0000313" key="3">
    <source>
        <dbReference type="EMBL" id="KKO07641.1"/>
    </source>
</evidence>
<dbReference type="Gene3D" id="1.20.1270.180">
    <property type="match status" value="1"/>
</dbReference>
<dbReference type="AlphaFoldDB" id="A0A0F9VRA4"/>
<dbReference type="EMBL" id="LAZR01000012">
    <property type="protein sequence ID" value="KKO07641.1"/>
    <property type="molecule type" value="Genomic_DNA"/>
</dbReference>
<accession>A0A0F9VRA4</accession>
<evidence type="ECO:0000259" key="2">
    <source>
        <dbReference type="Pfam" id="PF07007"/>
    </source>
</evidence>
<gene>
    <name evidence="3" type="ORF">LCGC14_0055970</name>
</gene>
<sequence>MKHSLLPHCLLSATLLVSAIAYSEESQQSHEACMENAVSTADIVACISEEFEREDQRLNDNYQQLRNQLSDGRQEQLLTAQHAWIAYKDANCDFYADPEGGTLARVSANSCVLTETTDRADELEALMQPLD</sequence>
<dbReference type="PANTHER" id="PTHR39176">
    <property type="entry name" value="PERIPLASMIC PROTEIN-RELATED"/>
    <property type="match status" value="1"/>
</dbReference>
<protein>
    <recommendedName>
        <fullName evidence="2">Lysozyme inhibitor LprI-like N-terminal domain-containing protein</fullName>
    </recommendedName>
</protein>
<comment type="caution">
    <text evidence="3">The sequence shown here is derived from an EMBL/GenBank/DDBJ whole genome shotgun (WGS) entry which is preliminary data.</text>
</comment>
<dbReference type="InterPro" id="IPR009739">
    <property type="entry name" value="LprI-like_N"/>
</dbReference>
<reference evidence="3" key="1">
    <citation type="journal article" date="2015" name="Nature">
        <title>Complex archaea that bridge the gap between prokaryotes and eukaryotes.</title>
        <authorList>
            <person name="Spang A."/>
            <person name="Saw J.H."/>
            <person name="Jorgensen S.L."/>
            <person name="Zaremba-Niedzwiedzka K."/>
            <person name="Martijn J."/>
            <person name="Lind A.E."/>
            <person name="van Eijk R."/>
            <person name="Schleper C."/>
            <person name="Guy L."/>
            <person name="Ettema T.J."/>
        </authorList>
    </citation>
    <scope>NUCLEOTIDE SEQUENCE</scope>
</reference>
<feature type="coiled-coil region" evidence="1">
    <location>
        <begin position="48"/>
        <end position="75"/>
    </location>
</feature>
<proteinExistence type="predicted"/>
<dbReference type="Pfam" id="PF07007">
    <property type="entry name" value="LprI"/>
    <property type="match status" value="1"/>
</dbReference>
<name>A0A0F9VRA4_9ZZZZ</name>
<keyword evidence="1" id="KW-0175">Coiled coil</keyword>
<dbReference type="PANTHER" id="PTHR39176:SF1">
    <property type="entry name" value="PERIPLASMIC PROTEIN"/>
    <property type="match status" value="1"/>
</dbReference>
<feature type="domain" description="Lysozyme inhibitor LprI-like N-terminal" evidence="2">
    <location>
        <begin position="33"/>
        <end position="123"/>
    </location>
</feature>